<dbReference type="InterPro" id="IPR029040">
    <property type="entry name" value="RPABC4/Spt4"/>
</dbReference>
<organism evidence="6">
    <name type="scientific">Spodoptera frugiperda</name>
    <name type="common">Fall armyworm</name>
    <dbReference type="NCBI Taxonomy" id="7108"/>
    <lineage>
        <taxon>Eukaryota</taxon>
        <taxon>Metazoa</taxon>
        <taxon>Ecdysozoa</taxon>
        <taxon>Arthropoda</taxon>
        <taxon>Hexapoda</taxon>
        <taxon>Insecta</taxon>
        <taxon>Pterygota</taxon>
        <taxon>Neoptera</taxon>
        <taxon>Endopterygota</taxon>
        <taxon>Lepidoptera</taxon>
        <taxon>Glossata</taxon>
        <taxon>Ditrysia</taxon>
        <taxon>Noctuoidea</taxon>
        <taxon>Noctuidae</taxon>
        <taxon>Amphipyrinae</taxon>
        <taxon>Spodoptera</taxon>
    </lineage>
</organism>
<dbReference type="GO" id="GO:0005665">
    <property type="term" value="C:RNA polymerase II, core complex"/>
    <property type="evidence" value="ECO:0007669"/>
    <property type="project" value="TreeGrafter"/>
</dbReference>
<dbReference type="GO" id="GO:0003677">
    <property type="term" value="F:DNA binding"/>
    <property type="evidence" value="ECO:0007669"/>
    <property type="project" value="InterPro"/>
</dbReference>
<dbReference type="InterPro" id="IPR006591">
    <property type="entry name" value="RNAP_P/RPABC4"/>
</dbReference>
<dbReference type="GO" id="GO:0005736">
    <property type="term" value="C:RNA polymerase I complex"/>
    <property type="evidence" value="ECO:0007669"/>
    <property type="project" value="TreeGrafter"/>
</dbReference>
<proteinExistence type="inferred from homology"/>
<evidence type="ECO:0000256" key="5">
    <source>
        <dbReference type="ARBA" id="ARBA00025770"/>
    </source>
</evidence>
<dbReference type="Pfam" id="PF03604">
    <property type="entry name" value="Zn_ribbon_RPAB4"/>
    <property type="match status" value="1"/>
</dbReference>
<evidence type="ECO:0000256" key="3">
    <source>
        <dbReference type="ARBA" id="ARBA00022833"/>
    </source>
</evidence>
<name>A0A2H1X2W4_SPOFR</name>
<dbReference type="PANTHER" id="PTHR12056:SF2">
    <property type="entry name" value="GEO11084P1"/>
    <property type="match status" value="1"/>
</dbReference>
<gene>
    <name evidence="6" type="ORF">SFRICE_000073</name>
</gene>
<dbReference type="EMBL" id="ODYU01013029">
    <property type="protein sequence ID" value="SOQ59649.1"/>
    <property type="molecule type" value="Genomic_DNA"/>
</dbReference>
<dbReference type="GO" id="GO:0006351">
    <property type="term" value="P:DNA-templated transcription"/>
    <property type="evidence" value="ECO:0007669"/>
    <property type="project" value="InterPro"/>
</dbReference>
<dbReference type="GO" id="GO:0005666">
    <property type="term" value="C:RNA polymerase III complex"/>
    <property type="evidence" value="ECO:0007669"/>
    <property type="project" value="TreeGrafter"/>
</dbReference>
<evidence type="ECO:0000256" key="1">
    <source>
        <dbReference type="ARBA" id="ARBA00004123"/>
    </source>
</evidence>
<keyword evidence="4" id="KW-0539">Nucleus</keyword>
<reference evidence="6" key="1">
    <citation type="submission" date="2016-07" db="EMBL/GenBank/DDBJ databases">
        <authorList>
            <person name="Bretaudeau A."/>
        </authorList>
    </citation>
    <scope>NUCLEOTIDE SEQUENCE</scope>
    <source>
        <strain evidence="6">Rice</strain>
        <tissue evidence="6">Whole body</tissue>
    </source>
</reference>
<sequence>MADSNNKESSVTKVPMIYVCGECHRENEIKPRDPIRCRECDEKRTFLILNDYNQYHAPREADSASDFFTYTSKHDASVGSHQFLIKAVDDITPDEPAYSCRTVDLMYPDAIYLPRWKRQDY</sequence>
<dbReference type="AlphaFoldDB" id="A0A2H1X2W4"/>
<evidence type="ECO:0000313" key="6">
    <source>
        <dbReference type="EMBL" id="SOQ59649.1"/>
    </source>
</evidence>
<keyword evidence="3" id="KW-0862">Zinc</keyword>
<dbReference type="SMART" id="SM00659">
    <property type="entry name" value="RPOLCX"/>
    <property type="match status" value="1"/>
</dbReference>
<keyword evidence="2" id="KW-0479">Metal-binding</keyword>
<comment type="subcellular location">
    <subcellularLocation>
        <location evidence="1">Nucleus</location>
    </subcellularLocation>
</comment>
<dbReference type="GO" id="GO:0008270">
    <property type="term" value="F:zinc ion binding"/>
    <property type="evidence" value="ECO:0007669"/>
    <property type="project" value="InterPro"/>
</dbReference>
<protein>
    <submittedName>
        <fullName evidence="6">SFRICE_000073</fullName>
    </submittedName>
</protein>
<comment type="similarity">
    <text evidence="5">Belongs to the archaeal Rpo12/eukaryotic RPC10 RNA polymerase subunit family.</text>
</comment>
<dbReference type="SUPFAM" id="SSF63393">
    <property type="entry name" value="RNA polymerase subunits"/>
    <property type="match status" value="1"/>
</dbReference>
<evidence type="ECO:0000256" key="2">
    <source>
        <dbReference type="ARBA" id="ARBA00022723"/>
    </source>
</evidence>
<dbReference type="GO" id="GO:0003899">
    <property type="term" value="F:DNA-directed RNA polymerase activity"/>
    <property type="evidence" value="ECO:0007669"/>
    <property type="project" value="InterPro"/>
</dbReference>
<dbReference type="OrthoDB" id="5585087at2759"/>
<dbReference type="PANTHER" id="PTHR12056">
    <property type="entry name" value="DNA-DIRECTED RNA POLYMERASES I, II, AND III"/>
    <property type="match status" value="1"/>
</dbReference>
<dbReference type="Gene3D" id="2.20.28.30">
    <property type="entry name" value="RNA polymerase ii, chain L"/>
    <property type="match status" value="1"/>
</dbReference>
<dbReference type="InterPro" id="IPR039747">
    <property type="entry name" value="RPABC4"/>
</dbReference>
<accession>A0A2H1X2W4</accession>
<evidence type="ECO:0000256" key="4">
    <source>
        <dbReference type="ARBA" id="ARBA00023242"/>
    </source>
</evidence>